<dbReference type="AlphaFoldDB" id="A0A0F9D510"/>
<sequence>MHYENTLFWERCKWKYSRYFKDPSRVIEFGSRYINGTVKAHFWCKDYIGVDAGGDFFVDVVSLAHEVKFERESFDVVVSASMLEHDVHWEKSIQKMVTLLKQDVLL</sequence>
<comment type="caution">
    <text evidence="2">The sequence shown here is derived from an EMBL/GenBank/DDBJ whole genome shotgun (WGS) entry which is preliminary data.</text>
</comment>
<gene>
    <name evidence="2" type="ORF">LCGC14_2588550</name>
</gene>
<reference evidence="2" key="1">
    <citation type="journal article" date="2015" name="Nature">
        <title>Complex archaea that bridge the gap between prokaryotes and eukaryotes.</title>
        <authorList>
            <person name="Spang A."/>
            <person name="Saw J.H."/>
            <person name="Jorgensen S.L."/>
            <person name="Zaremba-Niedzwiedzka K."/>
            <person name="Martijn J."/>
            <person name="Lind A.E."/>
            <person name="van Eijk R."/>
            <person name="Schleper C."/>
            <person name="Guy L."/>
            <person name="Ettema T.J."/>
        </authorList>
    </citation>
    <scope>NUCLEOTIDE SEQUENCE</scope>
</reference>
<evidence type="ECO:0000259" key="1">
    <source>
        <dbReference type="Pfam" id="PF08241"/>
    </source>
</evidence>
<dbReference type="SUPFAM" id="SSF53335">
    <property type="entry name" value="S-adenosyl-L-methionine-dependent methyltransferases"/>
    <property type="match status" value="1"/>
</dbReference>
<feature type="domain" description="Methyltransferase type 11" evidence="1">
    <location>
        <begin position="60"/>
        <end position="103"/>
    </location>
</feature>
<dbReference type="Pfam" id="PF08241">
    <property type="entry name" value="Methyltransf_11"/>
    <property type="match status" value="1"/>
</dbReference>
<dbReference type="Gene3D" id="3.40.50.150">
    <property type="entry name" value="Vaccinia Virus protein VP39"/>
    <property type="match status" value="1"/>
</dbReference>
<dbReference type="GO" id="GO:0008757">
    <property type="term" value="F:S-adenosylmethionine-dependent methyltransferase activity"/>
    <property type="evidence" value="ECO:0007669"/>
    <property type="project" value="InterPro"/>
</dbReference>
<proteinExistence type="predicted"/>
<accession>A0A0F9D510</accession>
<organism evidence="2">
    <name type="scientific">marine sediment metagenome</name>
    <dbReference type="NCBI Taxonomy" id="412755"/>
    <lineage>
        <taxon>unclassified sequences</taxon>
        <taxon>metagenomes</taxon>
        <taxon>ecological metagenomes</taxon>
    </lineage>
</organism>
<dbReference type="InterPro" id="IPR029063">
    <property type="entry name" value="SAM-dependent_MTases_sf"/>
</dbReference>
<name>A0A0F9D510_9ZZZZ</name>
<feature type="non-terminal residue" evidence="2">
    <location>
        <position position="106"/>
    </location>
</feature>
<protein>
    <recommendedName>
        <fullName evidence="1">Methyltransferase type 11 domain-containing protein</fullName>
    </recommendedName>
</protein>
<evidence type="ECO:0000313" key="2">
    <source>
        <dbReference type="EMBL" id="KKL07183.1"/>
    </source>
</evidence>
<dbReference type="EMBL" id="LAZR01043392">
    <property type="protein sequence ID" value="KKL07183.1"/>
    <property type="molecule type" value="Genomic_DNA"/>
</dbReference>
<dbReference type="InterPro" id="IPR013216">
    <property type="entry name" value="Methyltransf_11"/>
</dbReference>